<proteinExistence type="predicted"/>
<name>A0A392VCG8_9FABA</name>
<evidence type="ECO:0000313" key="2">
    <source>
        <dbReference type="Proteomes" id="UP000265520"/>
    </source>
</evidence>
<accession>A0A392VCG8</accession>
<keyword evidence="2" id="KW-1185">Reference proteome</keyword>
<protein>
    <submittedName>
        <fullName evidence="1">Uncharacterized protein</fullName>
    </submittedName>
</protein>
<feature type="non-terminal residue" evidence="1">
    <location>
        <position position="1"/>
    </location>
</feature>
<dbReference type="Proteomes" id="UP000265520">
    <property type="component" value="Unassembled WGS sequence"/>
</dbReference>
<dbReference type="EMBL" id="LXQA011107962">
    <property type="protein sequence ID" value="MCI85132.1"/>
    <property type="molecule type" value="Genomic_DNA"/>
</dbReference>
<reference evidence="1 2" key="1">
    <citation type="journal article" date="2018" name="Front. Plant Sci.">
        <title>Red Clover (Trifolium pratense) and Zigzag Clover (T. medium) - A Picture of Genomic Similarities and Differences.</title>
        <authorList>
            <person name="Dluhosova J."/>
            <person name="Istvanek J."/>
            <person name="Nedelnik J."/>
            <person name="Repkova J."/>
        </authorList>
    </citation>
    <scope>NUCLEOTIDE SEQUENCE [LARGE SCALE GENOMIC DNA]</scope>
    <source>
        <strain evidence="2">cv. 10/8</strain>
        <tissue evidence="1">Leaf</tissue>
    </source>
</reference>
<sequence length="34" mass="3761">VDLMAMGQRVVRPCSGQICEHSRSEMMIPAVLSE</sequence>
<comment type="caution">
    <text evidence="1">The sequence shown here is derived from an EMBL/GenBank/DDBJ whole genome shotgun (WGS) entry which is preliminary data.</text>
</comment>
<evidence type="ECO:0000313" key="1">
    <source>
        <dbReference type="EMBL" id="MCI85132.1"/>
    </source>
</evidence>
<organism evidence="1 2">
    <name type="scientific">Trifolium medium</name>
    <dbReference type="NCBI Taxonomy" id="97028"/>
    <lineage>
        <taxon>Eukaryota</taxon>
        <taxon>Viridiplantae</taxon>
        <taxon>Streptophyta</taxon>
        <taxon>Embryophyta</taxon>
        <taxon>Tracheophyta</taxon>
        <taxon>Spermatophyta</taxon>
        <taxon>Magnoliopsida</taxon>
        <taxon>eudicotyledons</taxon>
        <taxon>Gunneridae</taxon>
        <taxon>Pentapetalae</taxon>
        <taxon>rosids</taxon>
        <taxon>fabids</taxon>
        <taxon>Fabales</taxon>
        <taxon>Fabaceae</taxon>
        <taxon>Papilionoideae</taxon>
        <taxon>50 kb inversion clade</taxon>
        <taxon>NPAAA clade</taxon>
        <taxon>Hologalegina</taxon>
        <taxon>IRL clade</taxon>
        <taxon>Trifolieae</taxon>
        <taxon>Trifolium</taxon>
    </lineage>
</organism>
<dbReference type="AlphaFoldDB" id="A0A392VCG8"/>